<dbReference type="CDD" id="cd04301">
    <property type="entry name" value="NAT_SF"/>
    <property type="match status" value="2"/>
</dbReference>
<dbReference type="InterPro" id="IPR016181">
    <property type="entry name" value="Acyl_CoA_acyltransferase"/>
</dbReference>
<sequence length="398" mass="42715">MRTAWLQLPDALDQARLPMPPATADFLQVAQLGNLVTSLFWGTNDFYVSPENQLAGATARADVRTHFAVAREADRVIGYAALSLPFEPGAESGPESNTLQPHTAEVRIVVHPDFRRRGVGSALLREAEAEAARRGRTVLQSWTDNALLDPAAVGSGPVFVTGTSLQTGLTPVVRPGNQAPDHDAGPGAVRWQAPDARFAAAGGYELAQVEVASVLDLREAAGAALRAESGSSAGQDHGYDVVGWEGACPPEDAAALAQLLGRMAAEAPAGEVERATEAWDVARLRAEERAREEMGLTIITTAVRDRATGRLVGHSDIETFADLPQVAYQGNTLVHPEHRRRGLALLLKAANVSRLLRLRPEADRLYTWNAAENRAILRANAELGFVPVATHPAWQKRL</sequence>
<dbReference type="RefSeq" id="WP_347920283.1">
    <property type="nucleotide sequence ID" value="NZ_JBDXMX010000003.1"/>
</dbReference>
<accession>A0ABV0IHP0</accession>
<dbReference type="InterPro" id="IPR050832">
    <property type="entry name" value="Bact_Acetyltransf"/>
</dbReference>
<organism evidence="4 5">
    <name type="scientific">Citricoccus nitrophenolicus</name>
    <dbReference type="NCBI Taxonomy" id="863575"/>
    <lineage>
        <taxon>Bacteria</taxon>
        <taxon>Bacillati</taxon>
        <taxon>Actinomycetota</taxon>
        <taxon>Actinomycetes</taxon>
        <taxon>Micrococcales</taxon>
        <taxon>Micrococcaceae</taxon>
        <taxon>Citricoccus</taxon>
    </lineage>
</organism>
<proteinExistence type="predicted"/>
<dbReference type="EMBL" id="JBDXMX010000003">
    <property type="protein sequence ID" value="MEO9247595.1"/>
    <property type="molecule type" value="Genomic_DNA"/>
</dbReference>
<keyword evidence="5" id="KW-1185">Reference proteome</keyword>
<dbReference type="PANTHER" id="PTHR43877">
    <property type="entry name" value="AMINOALKYLPHOSPHONATE N-ACETYLTRANSFERASE-RELATED-RELATED"/>
    <property type="match status" value="1"/>
</dbReference>
<dbReference type="Gene3D" id="3.40.630.30">
    <property type="match status" value="1"/>
</dbReference>
<dbReference type="SUPFAM" id="SSF55729">
    <property type="entry name" value="Acyl-CoA N-acyltransferases (Nat)"/>
    <property type="match status" value="2"/>
</dbReference>
<evidence type="ECO:0000256" key="1">
    <source>
        <dbReference type="ARBA" id="ARBA00022679"/>
    </source>
</evidence>
<keyword evidence="2" id="KW-0012">Acyltransferase</keyword>
<protein>
    <submittedName>
        <fullName evidence="4">GNAT family N-acetyltransferase</fullName>
    </submittedName>
</protein>
<evidence type="ECO:0000259" key="3">
    <source>
        <dbReference type="PROSITE" id="PS51186"/>
    </source>
</evidence>
<dbReference type="PROSITE" id="PS51186">
    <property type="entry name" value="GNAT"/>
    <property type="match status" value="1"/>
</dbReference>
<dbReference type="InterPro" id="IPR000182">
    <property type="entry name" value="GNAT_dom"/>
</dbReference>
<dbReference type="Pfam" id="PF00583">
    <property type="entry name" value="Acetyltransf_1"/>
    <property type="match status" value="1"/>
</dbReference>
<keyword evidence="1" id="KW-0808">Transferase</keyword>
<feature type="domain" description="N-acetyltransferase" evidence="3">
    <location>
        <begin position="17"/>
        <end position="196"/>
    </location>
</feature>
<evidence type="ECO:0000313" key="5">
    <source>
        <dbReference type="Proteomes" id="UP001484097"/>
    </source>
</evidence>
<name>A0ABV0IHP0_9MICC</name>
<gene>
    <name evidence="4" type="ORF">ABDK96_07890</name>
</gene>
<reference evidence="4 5" key="1">
    <citation type="submission" date="2024-05" db="EMBL/GenBank/DDBJ databases">
        <authorList>
            <person name="Yi C."/>
        </authorList>
    </citation>
    <scope>NUCLEOTIDE SEQUENCE [LARGE SCALE GENOMIC DNA]</scope>
    <source>
        <strain evidence="4 5">XS13</strain>
    </source>
</reference>
<comment type="caution">
    <text evidence="4">The sequence shown here is derived from an EMBL/GenBank/DDBJ whole genome shotgun (WGS) entry which is preliminary data.</text>
</comment>
<dbReference type="Proteomes" id="UP001484097">
    <property type="component" value="Unassembled WGS sequence"/>
</dbReference>
<evidence type="ECO:0000313" key="4">
    <source>
        <dbReference type="EMBL" id="MEO9247595.1"/>
    </source>
</evidence>
<evidence type="ECO:0000256" key="2">
    <source>
        <dbReference type="ARBA" id="ARBA00023315"/>
    </source>
</evidence>